<dbReference type="KEGG" id="sfz:SFLOR_v1c03580"/>
<name>A0A2K8SDJ0_9MOLU</name>
<reference evidence="1 2" key="1">
    <citation type="submission" date="2017-12" db="EMBL/GenBank/DDBJ databases">
        <title>Complete genome sequence of Spiroplasma floricola 23-6 (ATCC 29989).</title>
        <authorList>
            <person name="Tsai Y.-M."/>
            <person name="Wu P.-S."/>
            <person name="Lo W.-S."/>
            <person name="Kuo C.-H."/>
        </authorList>
    </citation>
    <scope>NUCLEOTIDE SEQUENCE [LARGE SCALE GENOMIC DNA]</scope>
    <source>
        <strain evidence="1 2">23-6</strain>
    </source>
</reference>
<dbReference type="AlphaFoldDB" id="A0A2K8SDJ0"/>
<protein>
    <submittedName>
        <fullName evidence="1">Uncharacterized protein</fullName>
    </submittedName>
</protein>
<evidence type="ECO:0000313" key="1">
    <source>
        <dbReference type="EMBL" id="AUB31415.1"/>
    </source>
</evidence>
<dbReference type="EMBL" id="CP025057">
    <property type="protein sequence ID" value="AUB31415.1"/>
    <property type="molecule type" value="Genomic_DNA"/>
</dbReference>
<keyword evidence="2" id="KW-1185">Reference proteome</keyword>
<evidence type="ECO:0000313" key="2">
    <source>
        <dbReference type="Proteomes" id="UP000231823"/>
    </source>
</evidence>
<dbReference type="Proteomes" id="UP000231823">
    <property type="component" value="Chromosome"/>
</dbReference>
<dbReference type="RefSeq" id="WP_100916402.1">
    <property type="nucleotide sequence ID" value="NZ_CP025057.1"/>
</dbReference>
<proteinExistence type="predicted"/>
<gene>
    <name evidence="1" type="ORF">SFLOR_v1c03580</name>
</gene>
<organism evidence="1 2">
    <name type="scientific">Spiroplasma floricola 23-6</name>
    <dbReference type="NCBI Taxonomy" id="1336749"/>
    <lineage>
        <taxon>Bacteria</taxon>
        <taxon>Bacillati</taxon>
        <taxon>Mycoplasmatota</taxon>
        <taxon>Mollicutes</taxon>
        <taxon>Entomoplasmatales</taxon>
        <taxon>Spiroplasmataceae</taxon>
        <taxon>Spiroplasma</taxon>
    </lineage>
</organism>
<accession>A0A2K8SDJ0</accession>
<sequence>MTEVQANKISEFIDNLPEEIADKMFEEFVANISLYFAIVLFGEEIDKNYEALKLDGKSLEEIAKVVKESEIGEEEIYSALMASLQEESDAELFAEDCVQSIAFSPELPEELLAKLKELDIDINDFAMNLIITLKDEFIDFFVNDLDVEEWKNDIIEALVASWD</sequence>
<dbReference type="OrthoDB" id="389019at2"/>